<dbReference type="Gene3D" id="2.40.110.10">
    <property type="entry name" value="Butyryl-CoA Dehydrogenase, subunit A, domain 2"/>
    <property type="match status" value="1"/>
</dbReference>
<dbReference type="GO" id="GO:0050660">
    <property type="term" value="F:flavin adenine dinucleotide binding"/>
    <property type="evidence" value="ECO:0007669"/>
    <property type="project" value="InterPro"/>
</dbReference>
<dbReference type="AlphaFoldDB" id="A0A7C2PLW8"/>
<dbReference type="EMBL" id="DSOL01000288">
    <property type="protein sequence ID" value="HEN28979.1"/>
    <property type="molecule type" value="Genomic_DNA"/>
</dbReference>
<organism evidence="2">
    <name type="scientific">candidate division WOR-3 bacterium</name>
    <dbReference type="NCBI Taxonomy" id="2052148"/>
    <lineage>
        <taxon>Bacteria</taxon>
        <taxon>Bacteria division WOR-3</taxon>
    </lineage>
</organism>
<comment type="caution">
    <text evidence="2">The sequence shown here is derived from an EMBL/GenBank/DDBJ whole genome shotgun (WGS) entry which is preliminary data.</text>
</comment>
<reference evidence="2" key="1">
    <citation type="journal article" date="2020" name="mSystems">
        <title>Genome- and Community-Level Interaction Insights into Carbon Utilization and Element Cycling Functions of Hydrothermarchaeota in Hydrothermal Sediment.</title>
        <authorList>
            <person name="Zhou Z."/>
            <person name="Liu Y."/>
            <person name="Xu W."/>
            <person name="Pan J."/>
            <person name="Luo Z.H."/>
            <person name="Li M."/>
        </authorList>
    </citation>
    <scope>NUCLEOTIDE SEQUENCE [LARGE SCALE GENOMIC DNA]</scope>
    <source>
        <strain evidence="2">SpSt-34</strain>
    </source>
</reference>
<dbReference type="PANTHER" id="PTHR43884:SF12">
    <property type="entry name" value="ISOVALERYL-COA DEHYDROGENASE, MITOCHONDRIAL-RELATED"/>
    <property type="match status" value="1"/>
</dbReference>
<dbReference type="InterPro" id="IPR009100">
    <property type="entry name" value="AcylCoA_DH/oxidase_NM_dom_sf"/>
</dbReference>
<sequence>MTILKYGKEEQKRKHIPGIVSGKFIALFIVTKPDAGSDISAIRATAVKKGDYYIINEAKTWITNAISADIGLIWVYTNKEKGYGGISCFIVDMKETPGIQTKKIEKRGLRCCEAKEVVFEDVKVPKNLLEEANQE</sequence>
<protein>
    <recommendedName>
        <fullName evidence="1">Acyl-CoA oxidase/dehydrogenase middle domain-containing protein</fullName>
    </recommendedName>
</protein>
<dbReference type="Pfam" id="PF02770">
    <property type="entry name" value="Acyl-CoA_dh_M"/>
    <property type="match status" value="1"/>
</dbReference>
<dbReference type="InterPro" id="IPR046373">
    <property type="entry name" value="Acyl-CoA_Oxase/DH_mid-dom_sf"/>
</dbReference>
<evidence type="ECO:0000259" key="1">
    <source>
        <dbReference type="Pfam" id="PF02770"/>
    </source>
</evidence>
<dbReference type="SUPFAM" id="SSF56645">
    <property type="entry name" value="Acyl-CoA dehydrogenase NM domain-like"/>
    <property type="match status" value="1"/>
</dbReference>
<gene>
    <name evidence="2" type="ORF">ENQ77_10120</name>
</gene>
<dbReference type="InterPro" id="IPR006091">
    <property type="entry name" value="Acyl-CoA_Oxase/DH_mid-dom"/>
</dbReference>
<feature type="domain" description="Acyl-CoA oxidase/dehydrogenase middle" evidence="1">
    <location>
        <begin position="28"/>
        <end position="122"/>
    </location>
</feature>
<proteinExistence type="predicted"/>
<dbReference type="GO" id="GO:0003995">
    <property type="term" value="F:acyl-CoA dehydrogenase activity"/>
    <property type="evidence" value="ECO:0007669"/>
    <property type="project" value="TreeGrafter"/>
</dbReference>
<evidence type="ECO:0000313" key="2">
    <source>
        <dbReference type="EMBL" id="HEN28979.1"/>
    </source>
</evidence>
<name>A0A7C2PLW8_UNCW3</name>
<dbReference type="InterPro" id="IPR037069">
    <property type="entry name" value="AcylCoA_DH/ox_N_sf"/>
</dbReference>
<dbReference type="PANTHER" id="PTHR43884">
    <property type="entry name" value="ACYL-COA DEHYDROGENASE"/>
    <property type="match status" value="1"/>
</dbReference>
<accession>A0A7C2PLW8</accession>
<dbReference type="Gene3D" id="1.10.540.10">
    <property type="entry name" value="Acyl-CoA dehydrogenase/oxidase, N-terminal domain"/>
    <property type="match status" value="1"/>
</dbReference>